<dbReference type="RefSeq" id="WP_146890722.1">
    <property type="nucleotide sequence ID" value="NZ_BJXB01000040.1"/>
</dbReference>
<dbReference type="InterPro" id="IPR027387">
    <property type="entry name" value="Cytb/b6-like_sf"/>
</dbReference>
<feature type="transmembrane region" description="Helical" evidence="2">
    <location>
        <begin position="412"/>
        <end position="433"/>
    </location>
</feature>
<dbReference type="PANTHER" id="PTHR19271">
    <property type="entry name" value="CYTOCHROME B"/>
    <property type="match status" value="1"/>
</dbReference>
<keyword evidence="5" id="KW-1185">Reference proteome</keyword>
<feature type="transmembrane region" description="Helical" evidence="2">
    <location>
        <begin position="236"/>
        <end position="258"/>
    </location>
</feature>
<dbReference type="SUPFAM" id="SSF81648">
    <property type="entry name" value="a domain/subunit of cytochrome bc1 complex (Ubiquinol-cytochrome c reductase)"/>
    <property type="match status" value="1"/>
</dbReference>
<dbReference type="InterPro" id="IPR005797">
    <property type="entry name" value="Cyt_b/b6_N"/>
</dbReference>
<dbReference type="AlphaFoldDB" id="A0A511NA45"/>
<feature type="transmembrane region" description="Helical" evidence="2">
    <location>
        <begin position="118"/>
        <end position="138"/>
    </location>
</feature>
<accession>A0A511NA45</accession>
<feature type="transmembrane region" description="Helical" evidence="2">
    <location>
        <begin position="279"/>
        <end position="297"/>
    </location>
</feature>
<feature type="compositionally biased region" description="Basic residues" evidence="1">
    <location>
        <begin position="464"/>
        <end position="478"/>
    </location>
</feature>
<dbReference type="PANTHER" id="PTHR19271:SF16">
    <property type="entry name" value="CYTOCHROME B"/>
    <property type="match status" value="1"/>
</dbReference>
<dbReference type="GO" id="GO:0022904">
    <property type="term" value="P:respiratory electron transport chain"/>
    <property type="evidence" value="ECO:0007669"/>
    <property type="project" value="InterPro"/>
</dbReference>
<dbReference type="Pfam" id="PF13631">
    <property type="entry name" value="Cytochrom_B_N_2"/>
    <property type="match status" value="1"/>
</dbReference>
<dbReference type="SUPFAM" id="SSF81342">
    <property type="entry name" value="Transmembrane di-heme cytochromes"/>
    <property type="match status" value="1"/>
</dbReference>
<reference evidence="4 5" key="1">
    <citation type="submission" date="2019-07" db="EMBL/GenBank/DDBJ databases">
        <title>Whole genome shotgun sequence of Deinococcus cellulosilyticus NBRC 106333.</title>
        <authorList>
            <person name="Hosoyama A."/>
            <person name="Uohara A."/>
            <person name="Ohji S."/>
            <person name="Ichikawa N."/>
        </authorList>
    </citation>
    <scope>NUCLEOTIDE SEQUENCE [LARGE SCALE GENOMIC DNA]</scope>
    <source>
        <strain evidence="4 5">NBRC 106333</strain>
    </source>
</reference>
<feature type="transmembrane region" description="Helical" evidence="2">
    <location>
        <begin position="29"/>
        <end position="53"/>
    </location>
</feature>
<feature type="transmembrane region" description="Helical" evidence="2">
    <location>
        <begin position="359"/>
        <end position="377"/>
    </location>
</feature>
<dbReference type="OrthoDB" id="9804503at2"/>
<proteinExistence type="predicted"/>
<dbReference type="GO" id="GO:0016491">
    <property type="term" value="F:oxidoreductase activity"/>
    <property type="evidence" value="ECO:0007669"/>
    <property type="project" value="InterPro"/>
</dbReference>
<dbReference type="Proteomes" id="UP000321306">
    <property type="component" value="Unassembled WGS sequence"/>
</dbReference>
<evidence type="ECO:0000256" key="1">
    <source>
        <dbReference type="SAM" id="MobiDB-lite"/>
    </source>
</evidence>
<keyword evidence="2" id="KW-1133">Transmembrane helix</keyword>
<organism evidence="4 5">
    <name type="scientific">Deinococcus cellulosilyticus (strain DSM 18568 / NBRC 106333 / KACC 11606 / 5516J-15)</name>
    <dbReference type="NCBI Taxonomy" id="1223518"/>
    <lineage>
        <taxon>Bacteria</taxon>
        <taxon>Thermotogati</taxon>
        <taxon>Deinococcota</taxon>
        <taxon>Deinococci</taxon>
        <taxon>Deinococcales</taxon>
        <taxon>Deinococcaceae</taxon>
        <taxon>Deinococcus</taxon>
    </lineage>
</organism>
<feature type="transmembrane region" description="Helical" evidence="2">
    <location>
        <begin position="150"/>
        <end position="171"/>
    </location>
</feature>
<feature type="region of interest" description="Disordered" evidence="1">
    <location>
        <begin position="459"/>
        <end position="478"/>
    </location>
</feature>
<dbReference type="Gene3D" id="1.20.810.10">
    <property type="entry name" value="Cytochrome Bc1 Complex, Chain C"/>
    <property type="match status" value="1"/>
</dbReference>
<keyword evidence="2" id="KW-0812">Transmembrane</keyword>
<feature type="transmembrane region" description="Helical" evidence="2">
    <location>
        <begin position="85"/>
        <end position="106"/>
    </location>
</feature>
<evidence type="ECO:0000313" key="5">
    <source>
        <dbReference type="Proteomes" id="UP000321306"/>
    </source>
</evidence>
<gene>
    <name evidence="4" type="ORF">DC3_53340</name>
</gene>
<comment type="caution">
    <text evidence="4">The sequence shown here is derived from an EMBL/GenBank/DDBJ whole genome shotgun (WGS) entry which is preliminary data.</text>
</comment>
<evidence type="ECO:0000313" key="4">
    <source>
        <dbReference type="EMBL" id="GEM49699.1"/>
    </source>
</evidence>
<sequence length="478" mass="53174">MNQWLDERLHISRLNDKFLRKAFPVHHSFFLGEITLFALVILILSGILLTFTYEPSTKLVDGVPAAYASILKINSMPFGDMLRRIHHWSANIMVGAAVIHMFRIYFSGAFKRPREINWWVGFLLLIFSALTAVTGYCLPYDQFAFATLKVIYGITSSVPFIGGWLAELFFAGAFPGEGIISRFYGYHIMLLPGILLGLTAVHMLLMIKQKHTQPGYAAKIAYKKIVGVPLSTQQSIIMIILFVLMTAIIVLFSAFIPVHPVEVYGPPSNSTPAIKPDWYLLWIFGILAIMPPEFIHLPEDPTLITPTQQALATLFNPEFIGAMLIPGLILAPVMLAPLLDRGKENLYYAENPTEHPKRLALGLAWCALMIVLSVAGYKPEIQTAFENARGVAEMGAEAASAAKIQIENQVKMMLYAAIVVFPIIIYILTFGIVRMIKNSRESDAREMKAFQEMLAREAEQGHGHGGHGGHGRAHGHDD</sequence>
<dbReference type="PROSITE" id="PS51002">
    <property type="entry name" value="CYTB_NTER"/>
    <property type="match status" value="1"/>
</dbReference>
<name>A0A511NA45_DEIC1</name>
<evidence type="ECO:0000259" key="3">
    <source>
        <dbReference type="PROSITE" id="PS51002"/>
    </source>
</evidence>
<feature type="domain" description="Cytochrome b/b6 N-terminal region profile" evidence="3">
    <location>
        <begin position="1"/>
        <end position="215"/>
    </location>
</feature>
<keyword evidence="2" id="KW-0472">Membrane</keyword>
<dbReference type="EMBL" id="BJXB01000040">
    <property type="protein sequence ID" value="GEM49699.1"/>
    <property type="molecule type" value="Genomic_DNA"/>
</dbReference>
<feature type="transmembrane region" description="Helical" evidence="2">
    <location>
        <begin position="183"/>
        <end position="207"/>
    </location>
</feature>
<dbReference type="InterPro" id="IPR036150">
    <property type="entry name" value="Cyt_b/b6_C_sf"/>
</dbReference>
<feature type="transmembrane region" description="Helical" evidence="2">
    <location>
        <begin position="319"/>
        <end position="339"/>
    </location>
</feature>
<evidence type="ECO:0000256" key="2">
    <source>
        <dbReference type="SAM" id="Phobius"/>
    </source>
</evidence>
<protein>
    <submittedName>
        <fullName evidence="4">Cytochrome b6</fullName>
    </submittedName>
</protein>
<dbReference type="GO" id="GO:0016020">
    <property type="term" value="C:membrane"/>
    <property type="evidence" value="ECO:0007669"/>
    <property type="project" value="InterPro"/>
</dbReference>
<dbReference type="InterPro" id="IPR016174">
    <property type="entry name" value="Di-haem_cyt_TM"/>
</dbReference>
<dbReference type="GO" id="GO:0009055">
    <property type="term" value="F:electron transfer activity"/>
    <property type="evidence" value="ECO:0007669"/>
    <property type="project" value="InterPro"/>
</dbReference>